<keyword evidence="5" id="KW-1185">Reference proteome</keyword>
<proteinExistence type="predicted"/>
<evidence type="ECO:0000313" key="5">
    <source>
        <dbReference type="Proteomes" id="UP000235347"/>
    </source>
</evidence>
<evidence type="ECO:0000256" key="2">
    <source>
        <dbReference type="ARBA" id="ARBA00023004"/>
    </source>
</evidence>
<evidence type="ECO:0000259" key="3">
    <source>
        <dbReference type="Pfam" id="PF06155"/>
    </source>
</evidence>
<feature type="domain" description="Gamma-butyrobetaine hydroxylase-like N-terminal" evidence="3">
    <location>
        <begin position="8"/>
        <end position="88"/>
    </location>
</feature>
<dbReference type="Gene3D" id="3.30.2020.30">
    <property type="match status" value="1"/>
</dbReference>
<name>A0A2N7VQU9_9BURK</name>
<dbReference type="PANTHER" id="PTHR35303:SF8">
    <property type="entry name" value="GAMMA-BUTYROBETAINE HYDROXYLASE-LIKE N-TERMINAL DOMAIN-CONTAINING PROTEIN"/>
    <property type="match status" value="1"/>
</dbReference>
<dbReference type="AlphaFoldDB" id="A0A2N7VQU9"/>
<dbReference type="Pfam" id="PF06155">
    <property type="entry name" value="GBBH-like_N"/>
    <property type="match status" value="1"/>
</dbReference>
<dbReference type="EMBL" id="PNYB01000021">
    <property type="protein sequence ID" value="PMS19536.1"/>
    <property type="molecule type" value="Genomic_DNA"/>
</dbReference>
<sequence length="108" mass="11481">MNAPTLLRVDATARALTVSWADGRTQRVAHAQLRAACPCAECTVRRRAGGQVDVTPDVALLGIEAIGYGIRLLFSDGHARGIYPWTYLARVAETETETQADAASGLVG</sequence>
<comment type="caution">
    <text evidence="4">The sequence shown here is derived from an EMBL/GenBank/DDBJ whole genome shotgun (WGS) entry which is preliminary data.</text>
</comment>
<keyword evidence="2" id="KW-0408">Iron</keyword>
<organism evidence="4 5">
    <name type="scientific">Trinickia soli</name>
    <dbReference type="NCBI Taxonomy" id="380675"/>
    <lineage>
        <taxon>Bacteria</taxon>
        <taxon>Pseudomonadati</taxon>
        <taxon>Pseudomonadota</taxon>
        <taxon>Betaproteobacteria</taxon>
        <taxon>Burkholderiales</taxon>
        <taxon>Burkholderiaceae</taxon>
        <taxon>Trinickia</taxon>
    </lineage>
</organism>
<evidence type="ECO:0000256" key="1">
    <source>
        <dbReference type="ARBA" id="ARBA00022723"/>
    </source>
</evidence>
<gene>
    <name evidence="4" type="ORF">C0Z19_21090</name>
</gene>
<dbReference type="Proteomes" id="UP000235347">
    <property type="component" value="Unassembled WGS sequence"/>
</dbReference>
<keyword evidence="1" id="KW-0479">Metal-binding</keyword>
<reference evidence="4 5" key="1">
    <citation type="submission" date="2018-01" db="EMBL/GenBank/DDBJ databases">
        <title>Whole genome analyses suggest that Burkholderia sensu lato contains two further novel genera in the rhizoxinica-symbiotica group Mycetohabitans gen. nov., and Trinickia gen. nov.: implications for the evolution of diazotrophy and nodulation in the Burkholderiaceae.</title>
        <authorList>
            <person name="Estrada-de los Santos P."/>
            <person name="Palmer M."/>
            <person name="Chavez-Ramirez B."/>
            <person name="Beukes C."/>
            <person name="Steenkamp E.T."/>
            <person name="Hirsch A.M."/>
            <person name="Manyaka P."/>
            <person name="Maluk M."/>
            <person name="Lafos M."/>
            <person name="Crook M."/>
            <person name="Gross E."/>
            <person name="Simon M.F."/>
            <person name="Bueno dos Reis Junior F."/>
            <person name="Poole P.S."/>
            <person name="Venter S.N."/>
            <person name="James E.K."/>
        </authorList>
    </citation>
    <scope>NUCLEOTIDE SEQUENCE [LARGE SCALE GENOMIC DNA]</scope>
    <source>
        <strain evidence="4 5">GP25-8</strain>
    </source>
</reference>
<evidence type="ECO:0000313" key="4">
    <source>
        <dbReference type="EMBL" id="PMS19536.1"/>
    </source>
</evidence>
<dbReference type="RefSeq" id="WP_102611785.1">
    <property type="nucleotide sequence ID" value="NZ_CADIKD010000018.1"/>
</dbReference>
<dbReference type="InterPro" id="IPR010376">
    <property type="entry name" value="GBBH-like_N"/>
</dbReference>
<dbReference type="InterPro" id="IPR038492">
    <property type="entry name" value="GBBH-like_N_sf"/>
</dbReference>
<protein>
    <recommendedName>
        <fullName evidence="3">Gamma-butyrobetaine hydroxylase-like N-terminal domain-containing protein</fullName>
    </recommendedName>
</protein>
<accession>A0A2N7VQU9</accession>
<dbReference type="GO" id="GO:0046872">
    <property type="term" value="F:metal ion binding"/>
    <property type="evidence" value="ECO:0007669"/>
    <property type="project" value="UniProtKB-KW"/>
</dbReference>
<dbReference type="PANTHER" id="PTHR35303">
    <property type="entry name" value="OS02G0197800 PROTEIN"/>
    <property type="match status" value="1"/>
</dbReference>